<keyword evidence="10" id="KW-1185">Reference proteome</keyword>
<dbReference type="InterPro" id="IPR011009">
    <property type="entry name" value="Kinase-like_dom_sf"/>
</dbReference>
<feature type="region of interest" description="Disordered" evidence="6">
    <location>
        <begin position="840"/>
        <end position="897"/>
    </location>
</feature>
<name>A0A8J4FJ29_9CHLO</name>
<evidence type="ECO:0000313" key="9">
    <source>
        <dbReference type="EMBL" id="GIM01101.1"/>
    </source>
</evidence>
<dbReference type="PROSITE" id="PS50011">
    <property type="entry name" value="PROTEIN_KINASE_DOM"/>
    <property type="match status" value="1"/>
</dbReference>
<accession>A0A8J4FJ29</accession>
<proteinExistence type="predicted"/>
<feature type="region of interest" description="Disordered" evidence="6">
    <location>
        <begin position="616"/>
        <end position="639"/>
    </location>
</feature>
<feature type="compositionally biased region" description="Low complexity" evidence="6">
    <location>
        <begin position="840"/>
        <end position="859"/>
    </location>
</feature>
<keyword evidence="3" id="KW-0547">Nucleotide-binding</keyword>
<organism evidence="8 10">
    <name type="scientific">Volvox reticuliferus</name>
    <dbReference type="NCBI Taxonomy" id="1737510"/>
    <lineage>
        <taxon>Eukaryota</taxon>
        <taxon>Viridiplantae</taxon>
        <taxon>Chlorophyta</taxon>
        <taxon>core chlorophytes</taxon>
        <taxon>Chlorophyceae</taxon>
        <taxon>CS clade</taxon>
        <taxon>Chlamydomonadales</taxon>
        <taxon>Volvocaceae</taxon>
        <taxon>Volvox</taxon>
    </lineage>
</organism>
<dbReference type="Proteomes" id="UP000747110">
    <property type="component" value="Unassembled WGS sequence"/>
</dbReference>
<dbReference type="PROSITE" id="PS00108">
    <property type="entry name" value="PROTEIN_KINASE_ST"/>
    <property type="match status" value="1"/>
</dbReference>
<keyword evidence="1" id="KW-0723">Serine/threonine-protein kinase</keyword>
<evidence type="ECO:0000256" key="4">
    <source>
        <dbReference type="ARBA" id="ARBA00022777"/>
    </source>
</evidence>
<dbReference type="EMBL" id="BNCQ01000008">
    <property type="protein sequence ID" value="GIM01101.1"/>
    <property type="molecule type" value="Genomic_DNA"/>
</dbReference>
<feature type="region of interest" description="Disordered" evidence="6">
    <location>
        <begin position="585"/>
        <end position="604"/>
    </location>
</feature>
<comment type="caution">
    <text evidence="8">The sequence shown here is derived from an EMBL/GenBank/DDBJ whole genome shotgun (WGS) entry which is preliminary data.</text>
</comment>
<feature type="domain" description="Protein kinase" evidence="7">
    <location>
        <begin position="72"/>
        <end position="355"/>
    </location>
</feature>
<dbReference type="GO" id="GO:0035556">
    <property type="term" value="P:intracellular signal transduction"/>
    <property type="evidence" value="ECO:0007669"/>
    <property type="project" value="TreeGrafter"/>
</dbReference>
<evidence type="ECO:0000256" key="1">
    <source>
        <dbReference type="ARBA" id="ARBA00022527"/>
    </source>
</evidence>
<feature type="region of interest" description="Disordered" evidence="6">
    <location>
        <begin position="451"/>
        <end position="503"/>
    </location>
</feature>
<dbReference type="SMART" id="SM00220">
    <property type="entry name" value="S_TKc"/>
    <property type="match status" value="1"/>
</dbReference>
<dbReference type="GO" id="GO:0005737">
    <property type="term" value="C:cytoplasm"/>
    <property type="evidence" value="ECO:0007669"/>
    <property type="project" value="TreeGrafter"/>
</dbReference>
<dbReference type="InterPro" id="IPR008271">
    <property type="entry name" value="Ser/Thr_kinase_AS"/>
</dbReference>
<dbReference type="AlphaFoldDB" id="A0A8J4FJ29"/>
<evidence type="ECO:0000256" key="3">
    <source>
        <dbReference type="ARBA" id="ARBA00022741"/>
    </source>
</evidence>
<protein>
    <recommendedName>
        <fullName evidence="7">Protein kinase domain-containing protein</fullName>
    </recommendedName>
</protein>
<dbReference type="GO" id="GO:0004674">
    <property type="term" value="F:protein serine/threonine kinase activity"/>
    <property type="evidence" value="ECO:0007669"/>
    <property type="project" value="UniProtKB-KW"/>
</dbReference>
<evidence type="ECO:0000256" key="6">
    <source>
        <dbReference type="SAM" id="MobiDB-lite"/>
    </source>
</evidence>
<feature type="compositionally biased region" description="Low complexity" evidence="6">
    <location>
        <begin position="877"/>
        <end position="897"/>
    </location>
</feature>
<dbReference type="PANTHER" id="PTHR24346:SF82">
    <property type="entry name" value="KP78A-RELATED"/>
    <property type="match status" value="1"/>
</dbReference>
<dbReference type="EMBL" id="BNCP01000008">
    <property type="protein sequence ID" value="GIL76390.1"/>
    <property type="molecule type" value="Genomic_DNA"/>
</dbReference>
<dbReference type="PANTHER" id="PTHR24346">
    <property type="entry name" value="MAP/MICROTUBULE AFFINITY-REGULATING KINASE"/>
    <property type="match status" value="1"/>
</dbReference>
<keyword evidence="4" id="KW-0418">Kinase</keyword>
<feature type="compositionally biased region" description="Gly residues" evidence="6">
    <location>
        <begin position="482"/>
        <end position="503"/>
    </location>
</feature>
<dbReference type="GO" id="GO:0005524">
    <property type="term" value="F:ATP binding"/>
    <property type="evidence" value="ECO:0007669"/>
    <property type="project" value="UniProtKB-KW"/>
</dbReference>
<evidence type="ECO:0000259" key="7">
    <source>
        <dbReference type="PROSITE" id="PS50011"/>
    </source>
</evidence>
<evidence type="ECO:0000256" key="2">
    <source>
        <dbReference type="ARBA" id="ARBA00022679"/>
    </source>
</evidence>
<keyword evidence="5" id="KW-0067">ATP-binding</keyword>
<feature type="region of interest" description="Disordered" evidence="6">
    <location>
        <begin position="545"/>
        <end position="564"/>
    </location>
</feature>
<dbReference type="OrthoDB" id="528861at2759"/>
<reference evidence="8" key="1">
    <citation type="journal article" date="2021" name="Proc. Natl. Acad. Sci. U.S.A.">
        <title>Three genomes in the algal genus Volvox reveal the fate of a haploid sex-determining region after a transition to homothallism.</title>
        <authorList>
            <person name="Yamamoto K."/>
            <person name="Hamaji T."/>
            <person name="Kawai-Toyooka H."/>
            <person name="Matsuzaki R."/>
            <person name="Takahashi F."/>
            <person name="Nishimura Y."/>
            <person name="Kawachi M."/>
            <person name="Noguchi H."/>
            <person name="Minakuchi Y."/>
            <person name="Umen J.G."/>
            <person name="Toyoda A."/>
            <person name="Nozaki H."/>
        </authorList>
    </citation>
    <scope>NUCLEOTIDE SEQUENCE</scope>
    <source>
        <strain evidence="9">NIES-3785</strain>
        <strain evidence="8">NIES-3786</strain>
    </source>
</reference>
<keyword evidence="2" id="KW-0808">Transferase</keyword>
<dbReference type="InterPro" id="IPR000719">
    <property type="entry name" value="Prot_kinase_dom"/>
</dbReference>
<feature type="region of interest" description="Disordered" evidence="6">
    <location>
        <begin position="1"/>
        <end position="33"/>
    </location>
</feature>
<dbReference type="Proteomes" id="UP000722791">
    <property type="component" value="Unassembled WGS sequence"/>
</dbReference>
<dbReference type="SUPFAM" id="SSF56112">
    <property type="entry name" value="Protein kinase-like (PK-like)"/>
    <property type="match status" value="1"/>
</dbReference>
<dbReference type="Pfam" id="PF00069">
    <property type="entry name" value="Pkinase"/>
    <property type="match status" value="1"/>
</dbReference>
<dbReference type="Gene3D" id="1.10.510.10">
    <property type="entry name" value="Transferase(Phosphotransferase) domain 1"/>
    <property type="match status" value="1"/>
</dbReference>
<sequence length="897" mass="93027">MGQCVSKPPDGMDFTGAAQAGGQQGANPTGSNAAAAAATYQDPSAHSQHLNLAKRSFRSSNRSVIESLASIYQVKTVLGSGCEGKTWLTQDLSTGALWAVKMVKLPLHTKMVQAIFREIRIQSELGEGHINIITPQEVVLTSHYLGLVMEYAPGGSLTQYVTRKWKETGGVGLLMTEDEAGFFFKQIVHAVDYCHRHRVVHRDLKLDNTLLSAHNPPFVKICDFGFARGWGGENAHFNTIIGTPDYMPPQLTSAKVHRTETQYDGTKADVWSMGVLLAVMLLGKFPFDDAVNAGADPMRTVYLQQHMHPRWRDNPALRDHVPLLSQDALDLLDKCFEKDEDKRISVREIMQHPWFIRALAPFYQQPLDALFREQAELERRMMSGANKSKERDAAIANLIRMACSDEFKKLATAPLTPEFTFQLYSRINLRSVQDHYPTFNRNSVKAILKAESRRNSQRGNSGRPKLANVQWDPNNSTPSSAGGYGPGSGYGPQSGYGPASGFGPASGYGPQSGYGPAGPGPNSGYGTVGVAGMYPSSNYGAPQSYGLNGGPMPPGALPQSIGNGQQATLASSSYLTPIGQNGIQYSGAGGSGPPPGAPQSGAVQFRSPGTIAAAAAAAAAAGPGGQQSQQQPPQLQPQPMFMMAGVSGFAPNPAFAGYVVNSDQLMNGGVQGMGMGAPRFSPPQPGTGTGGPVMGQGQGPAMMTPVGAQGMAPGMMAAPGMMGTGIMGPSGMMPGGGMMAGPGMMPGAGMMAGPGMMPGGGMMAGPGMMPGAGMMAGPGMMPGAGMMVSPGMMPGAGMMAGPGMMPGPGMMGPGAAAGPGPMAGPGTGGGGGMGSPAPMMAAGPAAAAAAGPAGLSGAPQQPVRFKPPSSAVGPNGQQQQQQYDSQQQQQQQQQQQH</sequence>
<evidence type="ECO:0000313" key="10">
    <source>
        <dbReference type="Proteomes" id="UP000747110"/>
    </source>
</evidence>
<evidence type="ECO:0000256" key="5">
    <source>
        <dbReference type="ARBA" id="ARBA00022840"/>
    </source>
</evidence>
<evidence type="ECO:0000313" key="8">
    <source>
        <dbReference type="EMBL" id="GIL76390.1"/>
    </source>
</evidence>
<gene>
    <name evidence="8" type="ORF">Vretifemale_5984</name>
    <name evidence="9" type="ORF">Vretimale_5946</name>
</gene>